<gene>
    <name evidence="3" type="primary">dacB</name>
    <name evidence="3" type="ORF">QS748_03570</name>
</gene>
<reference evidence="3 4" key="1">
    <citation type="journal article" date="2023" name="bioRxiv">
        <title>An intranuclear bacterial parasite of deep-sea mussels expresses apoptosis inhibitors acquired from its host.</title>
        <authorList>
            <person name="Gonzalez Porras M.A."/>
            <person name="Assie A."/>
            <person name="Tietjen M."/>
            <person name="Violette M."/>
            <person name="Kleiner M."/>
            <person name="Gruber-Vodicka H."/>
            <person name="Dubilier N."/>
            <person name="Leisch N."/>
        </authorList>
    </citation>
    <scope>NUCLEOTIDE SEQUENCE [LARGE SCALE GENOMIC DNA]</scope>
    <source>
        <strain evidence="3">IAP13</strain>
    </source>
</reference>
<evidence type="ECO:0000256" key="1">
    <source>
        <dbReference type="ARBA" id="ARBA00006096"/>
    </source>
</evidence>
<keyword evidence="4" id="KW-1185">Reference proteome</keyword>
<comment type="caution">
    <text evidence="3">The sequence shown here is derived from an EMBL/GenBank/DDBJ whole genome shotgun (WGS) entry which is preliminary data.</text>
</comment>
<sequence>MRIILSVICCVFISYAYAEEKLPKPVTLSQQNALVRALDTHIATLLPSIAYSVIVSEAKDGTVIYEKNSLLNLVPASVLKTLTATVALDALGGGFRYTTRIVSKRIQSTKKKIVLEEMAIVFEGDPSLQREHLRALLLAVKQKGIKKIRGTLWLDGSAFSGYSKADGVSWNDLKICFGAPSTAMTLDRNCFYALLNPNKTPEKITLVEYTRPEWPMRLDNHVMTVNAGHEEECQPRSWPSKEANYQLEGCMTINDNPLRLAFAVSDPEQEMKTFVIDSLKDLGIKHRGRVVIGKPNSQLSEVLGEHYSAPLSELLITMLKTSDNLYADSFLKTLGYKYSGKSGSYQTGINALIAGLHKARINLRCSNFEDGSGLSRDNLISAATLNDVLLFAWRQGKKQLPWLASRGLEDRWFKTGTMKGVRSICGYIFPENAPPLVFVVLLNGVVPESGATETEAITFIQNIKLFQNSFIDVIVNNKKKILK</sequence>
<dbReference type="PANTHER" id="PTHR30023">
    <property type="entry name" value="D-ALANYL-D-ALANINE CARBOXYPEPTIDASE"/>
    <property type="match status" value="1"/>
</dbReference>
<protein>
    <submittedName>
        <fullName evidence="3">D-alanyl-D-alanine carboxypeptidase/D-alanyl-D-alanine-endopeptidase</fullName>
        <ecNumber evidence="3">3.4.16.4</ecNumber>
    </submittedName>
</protein>
<dbReference type="InterPro" id="IPR012338">
    <property type="entry name" value="Beta-lactam/transpept-like"/>
</dbReference>
<comment type="similarity">
    <text evidence="1">Belongs to the peptidase S13 family.</text>
</comment>
<dbReference type="AlphaFoldDB" id="A0AA90SCN5"/>
<proteinExistence type="inferred from homology"/>
<dbReference type="EC" id="3.4.16.4" evidence="3"/>
<dbReference type="InterPro" id="IPR000667">
    <property type="entry name" value="Peptidase_S13"/>
</dbReference>
<keyword evidence="3" id="KW-0645">Protease</keyword>
<evidence type="ECO:0000256" key="2">
    <source>
        <dbReference type="ARBA" id="ARBA00022801"/>
    </source>
</evidence>
<keyword evidence="3" id="KW-0121">Carboxypeptidase</keyword>
<dbReference type="GO" id="GO:0006508">
    <property type="term" value="P:proteolysis"/>
    <property type="evidence" value="ECO:0007669"/>
    <property type="project" value="InterPro"/>
</dbReference>
<dbReference type="GO" id="GO:0000270">
    <property type="term" value="P:peptidoglycan metabolic process"/>
    <property type="evidence" value="ECO:0007669"/>
    <property type="project" value="TreeGrafter"/>
</dbReference>
<dbReference type="Gene3D" id="3.40.710.10">
    <property type="entry name" value="DD-peptidase/beta-lactamase superfamily"/>
    <property type="match status" value="1"/>
</dbReference>
<dbReference type="NCBIfam" id="TIGR00666">
    <property type="entry name" value="PBP4"/>
    <property type="match status" value="1"/>
</dbReference>
<evidence type="ECO:0000313" key="3">
    <source>
        <dbReference type="EMBL" id="MDP0588312.1"/>
    </source>
</evidence>
<dbReference type="Gene3D" id="3.50.80.20">
    <property type="entry name" value="D-Ala-D-Ala carboxypeptidase C, peptidase S13"/>
    <property type="match status" value="1"/>
</dbReference>
<dbReference type="Pfam" id="PF02113">
    <property type="entry name" value="Peptidase_S13"/>
    <property type="match status" value="1"/>
</dbReference>
<organism evidence="3 4">
    <name type="scientific">Candidatus Endonucleibacter bathymodioli</name>
    <dbReference type="NCBI Taxonomy" id="539814"/>
    <lineage>
        <taxon>Bacteria</taxon>
        <taxon>Pseudomonadati</taxon>
        <taxon>Pseudomonadota</taxon>
        <taxon>Gammaproteobacteria</taxon>
        <taxon>Oceanospirillales</taxon>
        <taxon>Endozoicomonadaceae</taxon>
        <taxon>Candidatus Endonucleibacter</taxon>
    </lineage>
</organism>
<dbReference type="GO" id="GO:0009002">
    <property type="term" value="F:serine-type D-Ala-D-Ala carboxypeptidase activity"/>
    <property type="evidence" value="ECO:0007669"/>
    <property type="project" value="UniProtKB-EC"/>
</dbReference>
<name>A0AA90SCN5_9GAMM</name>
<dbReference type="Proteomes" id="UP001178148">
    <property type="component" value="Unassembled WGS sequence"/>
</dbReference>
<dbReference type="EMBL" id="JASXSV010000003">
    <property type="protein sequence ID" value="MDP0588312.1"/>
    <property type="molecule type" value="Genomic_DNA"/>
</dbReference>
<accession>A0AA90SCN5</accession>
<dbReference type="SUPFAM" id="SSF56601">
    <property type="entry name" value="beta-lactamase/transpeptidase-like"/>
    <property type="match status" value="1"/>
</dbReference>
<keyword evidence="2 3" id="KW-0378">Hydrolase</keyword>
<dbReference type="PRINTS" id="PR00922">
    <property type="entry name" value="DADACBPTASE3"/>
</dbReference>
<evidence type="ECO:0000313" key="4">
    <source>
        <dbReference type="Proteomes" id="UP001178148"/>
    </source>
</evidence>
<dbReference type="PANTHER" id="PTHR30023:SF0">
    <property type="entry name" value="PENICILLIN-SENSITIVE CARBOXYPEPTIDASE A"/>
    <property type="match status" value="1"/>
</dbReference>